<feature type="domain" description="Glycosyl transferase family 1" evidence="2">
    <location>
        <begin position="627"/>
        <end position="795"/>
    </location>
</feature>
<evidence type="ECO:0000313" key="3">
    <source>
        <dbReference type="EMBL" id="MBB6227802.1"/>
    </source>
</evidence>
<proteinExistence type="predicted"/>
<dbReference type="RefSeq" id="WP_184199039.1">
    <property type="nucleotide sequence ID" value="NZ_BMOX01000032.1"/>
</dbReference>
<feature type="domain" description="Glycosyl transferase family 1" evidence="2">
    <location>
        <begin position="1066"/>
        <end position="1220"/>
    </location>
</feature>
<dbReference type="PANTHER" id="PTHR46401:SF2">
    <property type="entry name" value="GLYCOSYLTRANSFERASE WBBK-RELATED"/>
    <property type="match status" value="1"/>
</dbReference>
<dbReference type="Pfam" id="PF00534">
    <property type="entry name" value="Glycos_transf_1"/>
    <property type="match status" value="3"/>
</dbReference>
<evidence type="ECO:0000256" key="1">
    <source>
        <dbReference type="ARBA" id="ARBA00022679"/>
    </source>
</evidence>
<dbReference type="GO" id="GO:0016757">
    <property type="term" value="F:glycosyltransferase activity"/>
    <property type="evidence" value="ECO:0007669"/>
    <property type="project" value="InterPro"/>
</dbReference>
<keyword evidence="1 3" id="KW-0808">Transferase</keyword>
<dbReference type="CDD" id="cd03809">
    <property type="entry name" value="GT4_MtfB-like"/>
    <property type="match status" value="2"/>
</dbReference>
<keyword evidence="4" id="KW-1185">Reference proteome</keyword>
<dbReference type="InterPro" id="IPR001296">
    <property type="entry name" value="Glyco_trans_1"/>
</dbReference>
<reference evidence="3 4" key="1">
    <citation type="submission" date="2020-08" db="EMBL/GenBank/DDBJ databases">
        <title>Genomic Encyclopedia of Type Strains, Phase IV (KMG-IV): sequencing the most valuable type-strain genomes for metagenomic binning, comparative biology and taxonomic classification.</title>
        <authorList>
            <person name="Goeker M."/>
        </authorList>
    </citation>
    <scope>NUCLEOTIDE SEQUENCE [LARGE SCALE GENOMIC DNA]</scope>
    <source>
        <strain evidence="3 4">DSM 102189</strain>
    </source>
</reference>
<evidence type="ECO:0000259" key="2">
    <source>
        <dbReference type="Pfam" id="PF00534"/>
    </source>
</evidence>
<dbReference type="GO" id="GO:0009103">
    <property type="term" value="P:lipopolysaccharide biosynthetic process"/>
    <property type="evidence" value="ECO:0007669"/>
    <property type="project" value="TreeGrafter"/>
</dbReference>
<dbReference type="Proteomes" id="UP000538147">
    <property type="component" value="Unassembled WGS sequence"/>
</dbReference>
<comment type="caution">
    <text evidence="3">The sequence shown here is derived from an EMBL/GenBank/DDBJ whole genome shotgun (WGS) entry which is preliminary data.</text>
</comment>
<accession>A0A841LF69</accession>
<protein>
    <submittedName>
        <fullName evidence="3">Glycosyltransferase involved in cell wall biosynthesis</fullName>
    </submittedName>
</protein>
<feature type="domain" description="Glycosyl transferase family 1" evidence="2">
    <location>
        <begin position="226"/>
        <end position="383"/>
    </location>
</feature>
<dbReference type="SUPFAM" id="SSF53756">
    <property type="entry name" value="UDP-Glycosyltransferase/glycogen phosphorylase"/>
    <property type="match status" value="3"/>
</dbReference>
<organism evidence="3 4">
    <name type="scientific">Polymorphobacter multimanifer</name>
    <dbReference type="NCBI Taxonomy" id="1070431"/>
    <lineage>
        <taxon>Bacteria</taxon>
        <taxon>Pseudomonadati</taxon>
        <taxon>Pseudomonadota</taxon>
        <taxon>Alphaproteobacteria</taxon>
        <taxon>Sphingomonadales</taxon>
        <taxon>Sphingosinicellaceae</taxon>
        <taxon>Polymorphobacter</taxon>
    </lineage>
</organism>
<evidence type="ECO:0000313" key="4">
    <source>
        <dbReference type="Proteomes" id="UP000538147"/>
    </source>
</evidence>
<dbReference type="EMBL" id="JACIIV010000013">
    <property type="protein sequence ID" value="MBB6227802.1"/>
    <property type="molecule type" value="Genomic_DNA"/>
</dbReference>
<name>A0A841LF69_9SPHN</name>
<dbReference type="Gene3D" id="3.40.50.2000">
    <property type="entry name" value="Glycogen Phosphorylase B"/>
    <property type="match status" value="3"/>
</dbReference>
<sequence>MRLVIDMQGAQSSGSRNRGIGRYVLALSKELVRQRGDREVLLVLNGAFADTVDSLRAEFADLLPADAIRVWMPPRPCQGFGAPNDALRIAAEKIYEAFLGSLKPDVVLVSSLFEGLGDDVVTSIGSHGQRMAVATILYDLIPLIHSHIYLTNPDVARWYHRKLDHLRRADLLLSISAASGREAVEHLAFPVDQVVNISTACNDEFRPIKLTPERRKKLAQRYGLSKSYVMYTGGIDHRKNIEGLIRAFARLSPALRSEYQLAIVCSVQDAERQRLLAAAQDSGMAEGDVVMTGYVPEDDLLALYNGCDLFVFPSWHEGFGLPALEAMACGRPTIGSNTSSLPEVIGWEEAQFDPLDEESIVGLLTKALTDGFFRQALVRHAAKQAKLFTWKNTAVDAWNAIENLAARQRPKCEPRLPSAIRPTMAFVSPLPSAKSGIADYSAELLPELSRYYDIEIISAQDEPFTDPWTLGNGVIRDISWFRANHNKFDRVLYHFGNSSFHLHMFKLLEDIAGVVVLHDFFLSSALDYRDWAGETSNEWPKTLLEDHGWPAVRRWFEATDKKQVIFHYPGSGSVHRNALGIIGHSDYAHILAEKWYGAKASEMYAYVPLLRAPVQDTDRMLAVRRVEARKKLGIGINDFVVCSFGHMGMTKLNRNVLEAWGLSELAKDQRCQLVFVGQNEGGEYGTKMTKLIASTSSRIRITGFVSAEEYKQWLASSDVAVQLRADSRGETSAAVLDCWNYMVPTIVNSHGSLAELPNDCVFKIDDTFHQTELVYALNSLYENNKLRQDIGEKARANLLLYHSPRLCARSYASAIEEFYSNNADHVFNFIRDTARLSEQLSDVDLQAVATAISENFVPALHKVRWLIDISTLVKVDDKSGIQRVVRSLVSEILLRTACDVRVEPVYALKGKEGFYRANKFLSAMFGFSDEWIEDELVESWPGDVYVALDLHHTILTEQNKTLRRMQLRGVKLFGVVYDLLPILLPHAFPALGTSMHQDWLRSIGSLDGAICISRAVADDLGSWLHANGSKDRKYPFDVYVFHLGADIEYSRIKPAAEQKPAISVNIIGQEPRFLMVGTIEPRKGHALVLDAFEELWMAGGDACLIIVGKRGWLVESLVDRLQSHKEFGKRLFWIESVSDEQLDDIYLQATCLIAASEGEGFGLPLIEAARHRVPLLVRDIPVFREVAGDGAAYFPSDPNPMELAGSIMSWLKVKARRRHPRAEKVKWLTWAQSADMFRDILTGKTQPYHRWLPGKSMIYWGNDQRLFTQVGKRHGYGMHSTGQSGFLIYGPYVALKAGSYRIVVSGNTARWNGNETFDVTCDSGTKIVLHQLLRGKLGDWSANYTLDIDKDISDLEFRIKIAANSDLSVNEIRIDDQ</sequence>
<gene>
    <name evidence="3" type="ORF">FHS79_001983</name>
</gene>
<dbReference type="PANTHER" id="PTHR46401">
    <property type="entry name" value="GLYCOSYLTRANSFERASE WBBK-RELATED"/>
    <property type="match status" value="1"/>
</dbReference>